<reference evidence="1 2" key="1">
    <citation type="journal article" date="2018" name="Front. Plant Sci.">
        <title>Red Clover (Trifolium pratense) and Zigzag Clover (T. medium) - A Picture of Genomic Similarities and Differences.</title>
        <authorList>
            <person name="Dluhosova J."/>
            <person name="Istvanek J."/>
            <person name="Nedelnik J."/>
            <person name="Repkova J."/>
        </authorList>
    </citation>
    <scope>NUCLEOTIDE SEQUENCE [LARGE SCALE GENOMIC DNA]</scope>
    <source>
        <strain evidence="2">cv. 10/8</strain>
        <tissue evidence="1">Leaf</tissue>
    </source>
</reference>
<dbReference type="Proteomes" id="UP000265520">
    <property type="component" value="Unassembled WGS sequence"/>
</dbReference>
<evidence type="ECO:0000313" key="2">
    <source>
        <dbReference type="Proteomes" id="UP000265520"/>
    </source>
</evidence>
<feature type="non-terminal residue" evidence="1">
    <location>
        <position position="1"/>
    </location>
</feature>
<dbReference type="AlphaFoldDB" id="A0A392TY59"/>
<proteinExistence type="predicted"/>
<comment type="caution">
    <text evidence="1">The sequence shown here is derived from an EMBL/GenBank/DDBJ whole genome shotgun (WGS) entry which is preliminary data.</text>
</comment>
<protein>
    <submittedName>
        <fullName evidence="1">Uncharacterized protein</fullName>
    </submittedName>
</protein>
<name>A0A392TY59_9FABA</name>
<sequence length="56" mass="6399">VRMEKEETLMRPSPVVMAKKSREGLKAVRMSLMCVEAIADELELKKKKLQCDYSGI</sequence>
<evidence type="ECO:0000313" key="1">
    <source>
        <dbReference type="EMBL" id="MCI66103.1"/>
    </source>
</evidence>
<keyword evidence="2" id="KW-1185">Reference proteome</keyword>
<dbReference type="EMBL" id="LXQA010688735">
    <property type="protein sequence ID" value="MCI66103.1"/>
    <property type="molecule type" value="Genomic_DNA"/>
</dbReference>
<accession>A0A392TY59</accession>
<organism evidence="1 2">
    <name type="scientific">Trifolium medium</name>
    <dbReference type="NCBI Taxonomy" id="97028"/>
    <lineage>
        <taxon>Eukaryota</taxon>
        <taxon>Viridiplantae</taxon>
        <taxon>Streptophyta</taxon>
        <taxon>Embryophyta</taxon>
        <taxon>Tracheophyta</taxon>
        <taxon>Spermatophyta</taxon>
        <taxon>Magnoliopsida</taxon>
        <taxon>eudicotyledons</taxon>
        <taxon>Gunneridae</taxon>
        <taxon>Pentapetalae</taxon>
        <taxon>rosids</taxon>
        <taxon>fabids</taxon>
        <taxon>Fabales</taxon>
        <taxon>Fabaceae</taxon>
        <taxon>Papilionoideae</taxon>
        <taxon>50 kb inversion clade</taxon>
        <taxon>NPAAA clade</taxon>
        <taxon>Hologalegina</taxon>
        <taxon>IRL clade</taxon>
        <taxon>Trifolieae</taxon>
        <taxon>Trifolium</taxon>
    </lineage>
</organism>